<reference evidence="3 4" key="1">
    <citation type="submission" date="2018-09" db="EMBL/GenBank/DDBJ databases">
        <authorList>
            <person name="Zhu H."/>
        </authorList>
    </citation>
    <scope>NUCLEOTIDE SEQUENCE [LARGE SCALE GENOMIC DNA]</scope>
    <source>
        <strain evidence="3 4">K2R01-6</strain>
    </source>
</reference>
<dbReference type="SUPFAM" id="SSF46955">
    <property type="entry name" value="Putative DNA-binding domain"/>
    <property type="match status" value="1"/>
</dbReference>
<feature type="domain" description="Helix-turn-helix" evidence="2">
    <location>
        <begin position="12"/>
        <end position="59"/>
    </location>
</feature>
<keyword evidence="4" id="KW-1185">Reference proteome</keyword>
<accession>A0A418WP57</accession>
<gene>
    <name evidence="3" type="ORF">D3876_01115</name>
</gene>
<dbReference type="InterPro" id="IPR041657">
    <property type="entry name" value="HTH_17"/>
</dbReference>
<dbReference type="AlphaFoldDB" id="A0A418WP57"/>
<sequence>MSWAQSANSLFTEVEAARWLKISPRTLRKERQDGKIHYVLIRSAVRYSFDDLTRYIENARTCQSTSEKAPPIGGTHSRSTVSDFEEVRARRRSARRS</sequence>
<evidence type="ECO:0000313" key="3">
    <source>
        <dbReference type="EMBL" id="RJF93017.1"/>
    </source>
</evidence>
<proteinExistence type="predicted"/>
<protein>
    <submittedName>
        <fullName evidence="3">DNA-binding protein</fullName>
    </submittedName>
</protein>
<dbReference type="Proteomes" id="UP000286100">
    <property type="component" value="Unassembled WGS sequence"/>
</dbReference>
<name>A0A418WP57_9SPHN</name>
<evidence type="ECO:0000256" key="1">
    <source>
        <dbReference type="SAM" id="MobiDB-lite"/>
    </source>
</evidence>
<evidence type="ECO:0000313" key="4">
    <source>
        <dbReference type="Proteomes" id="UP000286100"/>
    </source>
</evidence>
<dbReference type="GO" id="GO:0003677">
    <property type="term" value="F:DNA binding"/>
    <property type="evidence" value="ECO:0007669"/>
    <property type="project" value="UniProtKB-KW"/>
</dbReference>
<organism evidence="3 4">
    <name type="scientific">Sphingomonas cavernae</name>
    <dbReference type="NCBI Taxonomy" id="2320861"/>
    <lineage>
        <taxon>Bacteria</taxon>
        <taxon>Pseudomonadati</taxon>
        <taxon>Pseudomonadota</taxon>
        <taxon>Alphaproteobacteria</taxon>
        <taxon>Sphingomonadales</taxon>
        <taxon>Sphingomonadaceae</taxon>
        <taxon>Sphingomonas</taxon>
    </lineage>
</organism>
<dbReference type="Pfam" id="PF12728">
    <property type="entry name" value="HTH_17"/>
    <property type="match status" value="1"/>
</dbReference>
<keyword evidence="3" id="KW-0238">DNA-binding</keyword>
<comment type="caution">
    <text evidence="3">The sequence shown here is derived from an EMBL/GenBank/DDBJ whole genome shotgun (WGS) entry which is preliminary data.</text>
</comment>
<dbReference type="RefSeq" id="WP_119759297.1">
    <property type="nucleotide sequence ID" value="NZ_QYUM01000002.1"/>
</dbReference>
<dbReference type="OrthoDB" id="9806994at2"/>
<feature type="region of interest" description="Disordered" evidence="1">
    <location>
        <begin position="62"/>
        <end position="97"/>
    </location>
</feature>
<evidence type="ECO:0000259" key="2">
    <source>
        <dbReference type="Pfam" id="PF12728"/>
    </source>
</evidence>
<dbReference type="EMBL" id="QYUM01000002">
    <property type="protein sequence ID" value="RJF93017.1"/>
    <property type="molecule type" value="Genomic_DNA"/>
</dbReference>
<dbReference type="InterPro" id="IPR009061">
    <property type="entry name" value="DNA-bd_dom_put_sf"/>
</dbReference>